<organism evidence="2">
    <name type="scientific">Thermobifida fusca (strain YX)</name>
    <dbReference type="NCBI Taxonomy" id="269800"/>
    <lineage>
        <taxon>Bacteria</taxon>
        <taxon>Bacillati</taxon>
        <taxon>Actinomycetota</taxon>
        <taxon>Actinomycetes</taxon>
        <taxon>Streptosporangiales</taxon>
        <taxon>Nocardiopsidaceae</taxon>
        <taxon>Thermobifida</taxon>
    </lineage>
</organism>
<dbReference type="HOGENOM" id="CLU_1377552_0_0_11"/>
<sequence>MPPAPSAFRCLPPLRFLRQCRPAGKRPLPNRDPRGSRPVRPYSLFPDVMRTAETPSRTRPFFRPVAGREQRRALHHDRKVCEPVPRAETPLKHRDTTARMLLGRTVAQSSTATHLPAAQHPQEKGLMKHQKHAVCPECGQGQIARVVYGRVPATDEIKQAVDAGEIILGGCFKRATEWQCTACGAEFFEHPASLADRT</sequence>
<evidence type="ECO:0000313" key="2">
    <source>
        <dbReference type="EMBL" id="AAZ57007.1"/>
    </source>
</evidence>
<reference evidence="2" key="1">
    <citation type="submission" date="2005-07" db="EMBL/GenBank/DDBJ databases">
        <title>Complete sequence of Thermobifida fusca YX.</title>
        <authorList>
            <consortium name="US DOE Joint Genome Institute"/>
            <person name="Copeland A."/>
            <person name="Lucas S."/>
            <person name="Lapidus A."/>
            <person name="Barry K."/>
            <person name="Detter J.C."/>
            <person name="Glavina T."/>
            <person name="Hammon N."/>
            <person name="Israni S."/>
            <person name="Pitluck S."/>
            <person name="Di Bartolo G."/>
            <person name="Chain P."/>
            <person name="Schmutz J."/>
            <person name="Larimer F."/>
            <person name="Land M."/>
            <person name="Lykidis A."/>
            <person name="Richardson P."/>
        </authorList>
    </citation>
    <scope>NUCLEOTIDE SEQUENCE</scope>
    <source>
        <strain evidence="2">YX</strain>
    </source>
</reference>
<protein>
    <submittedName>
        <fullName evidence="2">Uncharacterized protein</fullName>
    </submittedName>
</protein>
<evidence type="ECO:0000256" key="1">
    <source>
        <dbReference type="SAM" id="MobiDB-lite"/>
    </source>
</evidence>
<name>Q47KL5_THEFY</name>
<accession>Q47KL5</accession>
<proteinExistence type="predicted"/>
<dbReference type="EMBL" id="CP000088">
    <property type="protein sequence ID" value="AAZ57007.1"/>
    <property type="molecule type" value="Genomic_DNA"/>
</dbReference>
<dbReference type="KEGG" id="tfu:Tfu_2974"/>
<dbReference type="AlphaFoldDB" id="Q47KL5"/>
<gene>
    <name evidence="2" type="ordered locus">Tfu_2974</name>
</gene>
<feature type="region of interest" description="Disordered" evidence="1">
    <location>
        <begin position="21"/>
        <end position="42"/>
    </location>
</feature>